<evidence type="ECO:0000313" key="7">
    <source>
        <dbReference type="EMBL" id="MEU8135237.1"/>
    </source>
</evidence>
<dbReference type="NCBIfam" id="TIGR00222">
    <property type="entry name" value="panB"/>
    <property type="match status" value="1"/>
</dbReference>
<dbReference type="RefSeq" id="WP_358354778.1">
    <property type="nucleotide sequence ID" value="NZ_JBEZFP010000039.1"/>
</dbReference>
<proteinExistence type="inferred from homology"/>
<keyword evidence="5" id="KW-0963">Cytoplasm</keyword>
<comment type="catalytic activity">
    <reaction evidence="5">
        <text>(6R)-5,10-methylene-5,6,7,8-tetrahydrofolate + 3-methyl-2-oxobutanoate + H2O = 2-dehydropantoate + (6S)-5,6,7,8-tetrahydrofolate</text>
        <dbReference type="Rhea" id="RHEA:11824"/>
        <dbReference type="ChEBI" id="CHEBI:11561"/>
        <dbReference type="ChEBI" id="CHEBI:11851"/>
        <dbReference type="ChEBI" id="CHEBI:15377"/>
        <dbReference type="ChEBI" id="CHEBI:15636"/>
        <dbReference type="ChEBI" id="CHEBI:57453"/>
        <dbReference type="EC" id="2.1.2.11"/>
    </reaction>
</comment>
<comment type="function">
    <text evidence="5">Catalyzes the reversible reaction in which hydroxymethyl group from 5,10-methylenetetrahydrofolate is transferred onto alpha-ketoisovalerate to form ketopantoate.</text>
</comment>
<dbReference type="CDD" id="cd06557">
    <property type="entry name" value="KPHMT-like"/>
    <property type="match status" value="1"/>
</dbReference>
<evidence type="ECO:0000256" key="5">
    <source>
        <dbReference type="HAMAP-Rule" id="MF_00156"/>
    </source>
</evidence>
<dbReference type="Pfam" id="PF02548">
    <property type="entry name" value="Pantoate_transf"/>
    <property type="match status" value="1"/>
</dbReference>
<feature type="binding site" evidence="5">
    <location>
        <position position="127"/>
    </location>
    <ligand>
        <name>3-methyl-2-oxobutanoate</name>
        <dbReference type="ChEBI" id="CHEBI:11851"/>
    </ligand>
</feature>
<gene>
    <name evidence="5 7" type="primary">panB</name>
    <name evidence="7" type="ORF">AB0C36_17165</name>
</gene>
<reference evidence="7 8" key="1">
    <citation type="submission" date="2024-06" db="EMBL/GenBank/DDBJ databases">
        <title>The Natural Products Discovery Center: Release of the First 8490 Sequenced Strains for Exploring Actinobacteria Biosynthetic Diversity.</title>
        <authorList>
            <person name="Kalkreuter E."/>
            <person name="Kautsar S.A."/>
            <person name="Yang D."/>
            <person name="Bader C.D."/>
            <person name="Teijaro C.N."/>
            <person name="Fluegel L."/>
            <person name="Davis C.M."/>
            <person name="Simpson J.R."/>
            <person name="Lauterbach L."/>
            <person name="Steele A.D."/>
            <person name="Gui C."/>
            <person name="Meng S."/>
            <person name="Li G."/>
            <person name="Viehrig K."/>
            <person name="Ye F."/>
            <person name="Su P."/>
            <person name="Kiefer A.F."/>
            <person name="Nichols A."/>
            <person name="Cepeda A.J."/>
            <person name="Yan W."/>
            <person name="Fan B."/>
            <person name="Jiang Y."/>
            <person name="Adhikari A."/>
            <person name="Zheng C.-J."/>
            <person name="Schuster L."/>
            <person name="Cowan T.M."/>
            <person name="Smanski M.J."/>
            <person name="Chevrette M.G."/>
            <person name="De Carvalho L.P.S."/>
            <person name="Shen B."/>
        </authorList>
    </citation>
    <scope>NUCLEOTIDE SEQUENCE [LARGE SCALE GENOMIC DNA]</scope>
    <source>
        <strain evidence="7 8">NPDC048946</strain>
    </source>
</reference>
<comment type="pathway">
    <text evidence="5">Cofactor biosynthesis; (R)-pantothenate biosynthesis; (R)-pantoate from 3-methyl-2-oxobutanoate: step 1/2.</text>
</comment>
<comment type="cofactor">
    <cofactor evidence="5">
        <name>Mg(2+)</name>
        <dbReference type="ChEBI" id="CHEBI:18420"/>
    </cofactor>
    <text evidence="5">Binds 1 Mg(2+) ion per subunit.</text>
</comment>
<feature type="binding site" evidence="5">
    <location>
        <position position="127"/>
    </location>
    <ligand>
        <name>Mg(2+)</name>
        <dbReference type="ChEBI" id="CHEBI:18420"/>
    </ligand>
</feature>
<dbReference type="InterPro" id="IPR040442">
    <property type="entry name" value="Pyrv_kinase-like_dom_sf"/>
</dbReference>
<evidence type="ECO:0000256" key="3">
    <source>
        <dbReference type="ARBA" id="ARBA00022655"/>
    </source>
</evidence>
<keyword evidence="5" id="KW-0460">Magnesium</keyword>
<comment type="caution">
    <text evidence="7">The sequence shown here is derived from an EMBL/GenBank/DDBJ whole genome shotgun (WGS) entry which is preliminary data.</text>
</comment>
<feature type="compositionally biased region" description="Low complexity" evidence="6">
    <location>
        <begin position="13"/>
        <end position="34"/>
    </location>
</feature>
<accession>A0ABV3DIF9</accession>
<dbReference type="PANTHER" id="PTHR20881:SF0">
    <property type="entry name" value="3-METHYL-2-OXOBUTANOATE HYDROXYMETHYLTRANSFERASE"/>
    <property type="match status" value="1"/>
</dbReference>
<dbReference type="PANTHER" id="PTHR20881">
    <property type="entry name" value="3-METHYL-2-OXOBUTANOATE HYDROXYMETHYLTRANSFERASE"/>
    <property type="match status" value="1"/>
</dbReference>
<comment type="subcellular location">
    <subcellularLocation>
        <location evidence="5">Cytoplasm</location>
    </subcellularLocation>
</comment>
<comment type="similarity">
    <text evidence="1 5">Belongs to the PanB family.</text>
</comment>
<dbReference type="EMBL" id="JBEZFP010000039">
    <property type="protein sequence ID" value="MEU8135237.1"/>
    <property type="molecule type" value="Genomic_DNA"/>
</dbReference>
<dbReference type="PIRSF" id="PIRSF000388">
    <property type="entry name" value="Pantoate_hydroxy_MeTrfase"/>
    <property type="match status" value="1"/>
</dbReference>
<feature type="binding site" evidence="5">
    <location>
        <position position="157"/>
    </location>
    <ligand>
        <name>3-methyl-2-oxobutanoate</name>
        <dbReference type="ChEBI" id="CHEBI:11851"/>
    </ligand>
</feature>
<evidence type="ECO:0000256" key="6">
    <source>
        <dbReference type="SAM" id="MobiDB-lite"/>
    </source>
</evidence>
<dbReference type="Proteomes" id="UP001551482">
    <property type="component" value="Unassembled WGS sequence"/>
</dbReference>
<sequence length="309" mass="31538">MSEQLSQQSAVQPPATSPAAGAPAAPKAAPEGPGLTLYGGNGTGRRVTVRDLARAKQTGERWPMLTAYDAMIASVFDDAGIPVLLVGDSAGNNHLGYENTIPVTVDQLVMLTGAVVRGTKRAMVVADLPFGSYQVSPAQALETGARFMKEAGAGAVKLEGGVAMAPQVEALVTAGVPVMAHIGLTPQSVNVLGGYRVQGRGDEAAAQLLADAKAMQAAGAFAVVLELVPEELAAKVTAQLDIPTVGIGAGSGCDAQVLVWTDMAGLTPGKLPKFVKQYADLRATLGDAARAFASDVVGGEYPGPEHAFH</sequence>
<name>A0ABV3DIF9_9ACTN</name>
<organism evidence="7 8">
    <name type="scientific">Streptodolium elevatio</name>
    <dbReference type="NCBI Taxonomy" id="3157996"/>
    <lineage>
        <taxon>Bacteria</taxon>
        <taxon>Bacillati</taxon>
        <taxon>Actinomycetota</taxon>
        <taxon>Actinomycetes</taxon>
        <taxon>Kitasatosporales</taxon>
        <taxon>Streptomycetaceae</taxon>
        <taxon>Streptodolium</taxon>
    </lineage>
</organism>
<feature type="region of interest" description="Disordered" evidence="6">
    <location>
        <begin position="1"/>
        <end position="42"/>
    </location>
</feature>
<dbReference type="NCBIfam" id="NF001452">
    <property type="entry name" value="PRK00311.1"/>
    <property type="match status" value="1"/>
</dbReference>
<evidence type="ECO:0000256" key="1">
    <source>
        <dbReference type="ARBA" id="ARBA00008676"/>
    </source>
</evidence>
<dbReference type="InterPro" id="IPR003700">
    <property type="entry name" value="Pantoate_hydroxy_MeTrfase"/>
</dbReference>
<feature type="binding site" evidence="5">
    <location>
        <begin position="88"/>
        <end position="89"/>
    </location>
    <ligand>
        <name>3-methyl-2-oxobutanoate</name>
        <dbReference type="ChEBI" id="CHEBI:11851"/>
    </ligand>
</feature>
<evidence type="ECO:0000256" key="2">
    <source>
        <dbReference type="ARBA" id="ARBA00011424"/>
    </source>
</evidence>
<keyword evidence="3 5" id="KW-0566">Pantothenate biosynthesis</keyword>
<comment type="subunit">
    <text evidence="2 5">Homodecamer; pentamer of dimers.</text>
</comment>
<protein>
    <recommendedName>
        <fullName evidence="5">3-methyl-2-oxobutanoate hydroxymethyltransferase</fullName>
        <ecNumber evidence="5">2.1.2.11</ecNumber>
    </recommendedName>
    <alternativeName>
        <fullName evidence="5">Ketopantoate hydroxymethyltransferase</fullName>
        <shortName evidence="5">KPHMT</shortName>
    </alternativeName>
</protein>
<keyword evidence="4 5" id="KW-0808">Transferase</keyword>
<dbReference type="Gene3D" id="3.20.20.60">
    <property type="entry name" value="Phosphoenolpyruvate-binding domains"/>
    <property type="match status" value="1"/>
</dbReference>
<feature type="active site" description="Proton acceptor" evidence="5">
    <location>
        <position position="226"/>
    </location>
</feature>
<dbReference type="SUPFAM" id="SSF51621">
    <property type="entry name" value="Phosphoenolpyruvate/pyruvate domain"/>
    <property type="match status" value="1"/>
</dbReference>
<feature type="compositionally biased region" description="Polar residues" evidence="6">
    <location>
        <begin position="1"/>
        <end position="11"/>
    </location>
</feature>
<dbReference type="InterPro" id="IPR015813">
    <property type="entry name" value="Pyrv/PenolPyrv_kinase-like_dom"/>
</dbReference>
<dbReference type="EC" id="2.1.2.11" evidence="5"/>
<keyword evidence="8" id="KW-1185">Reference proteome</keyword>
<feature type="binding site" evidence="5">
    <location>
        <position position="159"/>
    </location>
    <ligand>
        <name>Mg(2+)</name>
        <dbReference type="ChEBI" id="CHEBI:18420"/>
    </ligand>
</feature>
<evidence type="ECO:0000313" key="8">
    <source>
        <dbReference type="Proteomes" id="UP001551482"/>
    </source>
</evidence>
<keyword evidence="5" id="KW-0479">Metal-binding</keyword>
<evidence type="ECO:0000256" key="4">
    <source>
        <dbReference type="ARBA" id="ARBA00022679"/>
    </source>
</evidence>
<dbReference type="HAMAP" id="MF_00156">
    <property type="entry name" value="PanB"/>
    <property type="match status" value="1"/>
</dbReference>
<feature type="binding site" evidence="5">
    <location>
        <position position="88"/>
    </location>
    <ligand>
        <name>Mg(2+)</name>
        <dbReference type="ChEBI" id="CHEBI:18420"/>
    </ligand>
</feature>
<dbReference type="GO" id="GO:0003864">
    <property type="term" value="F:3-methyl-2-oxobutanoate hydroxymethyltransferase activity"/>
    <property type="evidence" value="ECO:0007669"/>
    <property type="project" value="UniProtKB-EC"/>
</dbReference>